<dbReference type="InterPro" id="IPR050315">
    <property type="entry name" value="FAD-oxidoreductase_2"/>
</dbReference>
<evidence type="ECO:0000313" key="6">
    <source>
        <dbReference type="EMBL" id="TDD08863.1"/>
    </source>
</evidence>
<dbReference type="PANTHER" id="PTHR43400">
    <property type="entry name" value="FUMARATE REDUCTASE"/>
    <property type="match status" value="1"/>
</dbReference>
<evidence type="ECO:0000313" key="7">
    <source>
        <dbReference type="Proteomes" id="UP000295674"/>
    </source>
</evidence>
<dbReference type="InterPro" id="IPR003953">
    <property type="entry name" value="FAD-dep_OxRdtase_2_FAD-bd"/>
</dbReference>
<dbReference type="SUPFAM" id="SSF56425">
    <property type="entry name" value="Succinate dehydrogenase/fumarate reductase flavoprotein, catalytic domain"/>
    <property type="match status" value="1"/>
</dbReference>
<dbReference type="EMBL" id="SMKS01000005">
    <property type="protein sequence ID" value="TDD08863.1"/>
    <property type="molecule type" value="Genomic_DNA"/>
</dbReference>
<evidence type="ECO:0000256" key="4">
    <source>
        <dbReference type="ARBA" id="ARBA00023002"/>
    </source>
</evidence>
<keyword evidence="2" id="KW-0285">Flavoprotein</keyword>
<evidence type="ECO:0000256" key="3">
    <source>
        <dbReference type="ARBA" id="ARBA00022827"/>
    </source>
</evidence>
<comment type="cofactor">
    <cofactor evidence="1">
        <name>FAD</name>
        <dbReference type="ChEBI" id="CHEBI:57692"/>
    </cofactor>
</comment>
<feature type="domain" description="FAD-dependent oxidoreductase 2 FAD-binding" evidence="5">
    <location>
        <begin position="22"/>
        <end position="454"/>
    </location>
</feature>
<dbReference type="PANTHER" id="PTHR43400:SF10">
    <property type="entry name" value="3-OXOSTEROID 1-DEHYDROGENASE"/>
    <property type="match status" value="1"/>
</dbReference>
<dbReference type="Gene3D" id="3.90.700.10">
    <property type="entry name" value="Succinate dehydrogenase/fumarate reductase flavoprotein, catalytic domain"/>
    <property type="match status" value="1"/>
</dbReference>
<proteinExistence type="predicted"/>
<comment type="caution">
    <text evidence="6">The sequence shown here is derived from an EMBL/GenBank/DDBJ whole genome shotgun (WGS) entry which is preliminary data.</text>
</comment>
<dbReference type="Pfam" id="PF00890">
    <property type="entry name" value="FAD_binding_2"/>
    <property type="match status" value="1"/>
</dbReference>
<dbReference type="Gene3D" id="3.50.50.60">
    <property type="entry name" value="FAD/NAD(P)-binding domain"/>
    <property type="match status" value="1"/>
</dbReference>
<dbReference type="GO" id="GO:0008202">
    <property type="term" value="P:steroid metabolic process"/>
    <property type="evidence" value="ECO:0007669"/>
    <property type="project" value="UniProtKB-ARBA"/>
</dbReference>
<reference evidence="6 7" key="1">
    <citation type="submission" date="2019-03" db="EMBL/GenBank/DDBJ databases">
        <title>Draft genome sequences of novel Actinobacteria.</title>
        <authorList>
            <person name="Sahin N."/>
            <person name="Ay H."/>
            <person name="Saygin H."/>
        </authorList>
    </citation>
    <scope>NUCLEOTIDE SEQUENCE [LARGE SCALE GENOMIC DNA]</scope>
    <source>
        <strain evidence="6 7">16K309</strain>
    </source>
</reference>
<dbReference type="OrthoDB" id="337830at2"/>
<sequence>MGMEIPDPVSVESVDSFSDEVDVLVIGAGMAGVSAALEARESGAKVLVIDAGGRLTCTSAMAGGHFYLGGGTEVQRATGWDDSAEAMADYLALMSPECDPAKIRAYAEDSVEHFRWLESLGFEFNREFYPDKAVVQPGTEGLSFTGNEKCLDVAAVAKVAPRGHKVPVPGDTGGAALVVGLALDELGSRGVEVRWETGATALIVDGADVAGVTWKNLDGGTGAIRAGSVIIAAGGFVLNRDMLEAYAPDLLAVESNGMALGNTHDDGLGIRMGQSVGGVADHLDKVFVTGPFYPPGEALRGIVVNELGKRFVNEDSYHSRTSAHVFEQPGRVAYLILDSGTMVEPAYRFQPLIDGWDTIEEMEQGLGIPAGALAESMAAYNEAAARGEDPEFHKAPEYLVPLDRGPWGAYDLTPGKCFYAGFSCGGLRVTVDGELLREDGSVVRGAFAAGACASNLAIDGKGYASGIQLGEASYFGRRAGRRATSATQRG</sequence>
<keyword evidence="3" id="KW-0274">FAD</keyword>
<dbReference type="Proteomes" id="UP000295674">
    <property type="component" value="Unassembled WGS sequence"/>
</dbReference>
<keyword evidence="4" id="KW-0560">Oxidoreductase</keyword>
<protein>
    <submittedName>
        <fullName evidence="6">FAD-binding protein</fullName>
    </submittedName>
</protein>
<name>A0A4R4VZD0_9PSEU</name>
<gene>
    <name evidence="6" type="ORF">E1181_05110</name>
</gene>
<dbReference type="AlphaFoldDB" id="A0A4R4VZD0"/>
<evidence type="ECO:0000256" key="2">
    <source>
        <dbReference type="ARBA" id="ARBA00022630"/>
    </source>
</evidence>
<dbReference type="InterPro" id="IPR036188">
    <property type="entry name" value="FAD/NAD-bd_sf"/>
</dbReference>
<evidence type="ECO:0000256" key="1">
    <source>
        <dbReference type="ARBA" id="ARBA00001974"/>
    </source>
</evidence>
<dbReference type="SUPFAM" id="SSF51905">
    <property type="entry name" value="FAD/NAD(P)-binding domain"/>
    <property type="match status" value="1"/>
</dbReference>
<organism evidence="6 7">
    <name type="scientific">Saccharopolyspora terrae</name>
    <dbReference type="NCBI Taxonomy" id="2530384"/>
    <lineage>
        <taxon>Bacteria</taxon>
        <taxon>Bacillati</taxon>
        <taxon>Actinomycetota</taxon>
        <taxon>Actinomycetes</taxon>
        <taxon>Pseudonocardiales</taxon>
        <taxon>Pseudonocardiaceae</taxon>
        <taxon>Saccharopolyspora</taxon>
    </lineage>
</organism>
<dbReference type="InterPro" id="IPR027477">
    <property type="entry name" value="Succ_DH/fumarate_Rdtase_cat_sf"/>
</dbReference>
<dbReference type="GO" id="GO:0033765">
    <property type="term" value="F:steroid dehydrogenase activity, acting on the CH-CH group of donors"/>
    <property type="evidence" value="ECO:0007669"/>
    <property type="project" value="UniProtKB-ARBA"/>
</dbReference>
<dbReference type="NCBIfam" id="NF005508">
    <property type="entry name" value="PRK07121.1-1"/>
    <property type="match status" value="1"/>
</dbReference>
<accession>A0A4R4VZD0</accession>
<keyword evidence="7" id="KW-1185">Reference proteome</keyword>
<evidence type="ECO:0000259" key="5">
    <source>
        <dbReference type="Pfam" id="PF00890"/>
    </source>
</evidence>